<gene>
    <name evidence="2" type="ORF">V6M85_05065</name>
</gene>
<proteinExistence type="predicted"/>
<sequence length="85" mass="9505">MDLNVLFDVGFILIFIGIIVLFIGMIREASKSSNQQEDKQKTQVGGVIFIGPIPIVFGSSKNIAKWMLIVAIVLFVLLVIFYFII</sequence>
<name>A0AAX4L485_9CREN</name>
<dbReference type="Proteomes" id="UP001432202">
    <property type="component" value="Chromosome"/>
</dbReference>
<reference evidence="2 3" key="1">
    <citation type="submission" date="2024-02" db="EMBL/GenBank/DDBJ databases">
        <title>STSV induces naive adaptation in Sulfolobus.</title>
        <authorList>
            <person name="Xiang X."/>
            <person name="Song M."/>
        </authorList>
    </citation>
    <scope>NUCLEOTIDE SEQUENCE [LARGE SCALE GENOMIC DNA]</scope>
    <source>
        <strain evidence="2 3">RT2</strain>
    </source>
</reference>
<keyword evidence="1" id="KW-0472">Membrane</keyword>
<evidence type="ECO:0000313" key="2">
    <source>
        <dbReference type="EMBL" id="WWQ61450.1"/>
    </source>
</evidence>
<evidence type="ECO:0000313" key="3">
    <source>
        <dbReference type="Proteomes" id="UP001432202"/>
    </source>
</evidence>
<keyword evidence="1" id="KW-1133">Transmembrane helix</keyword>
<dbReference type="AlphaFoldDB" id="A0AAX4L485"/>
<dbReference type="InterPro" id="IPR002849">
    <property type="entry name" value="DUF131"/>
</dbReference>
<feature type="transmembrane region" description="Helical" evidence="1">
    <location>
        <begin position="66"/>
        <end position="84"/>
    </location>
</feature>
<protein>
    <submittedName>
        <fullName evidence="2">TIGR00304 family protein</fullName>
    </submittedName>
</protein>
<feature type="transmembrane region" description="Helical" evidence="1">
    <location>
        <begin position="6"/>
        <end position="24"/>
    </location>
</feature>
<dbReference type="GeneID" id="89336115"/>
<evidence type="ECO:0000256" key="1">
    <source>
        <dbReference type="SAM" id="Phobius"/>
    </source>
</evidence>
<keyword evidence="1" id="KW-0812">Transmembrane</keyword>
<organism evidence="2 3">
    <name type="scientific">Sulfolobus tengchongensis</name>
    <dbReference type="NCBI Taxonomy" id="207809"/>
    <lineage>
        <taxon>Archaea</taxon>
        <taxon>Thermoproteota</taxon>
        <taxon>Thermoprotei</taxon>
        <taxon>Sulfolobales</taxon>
        <taxon>Sulfolobaceae</taxon>
        <taxon>Sulfolobus</taxon>
    </lineage>
</organism>
<feature type="transmembrane region" description="Helical" evidence="1">
    <location>
        <begin position="44"/>
        <end position="60"/>
    </location>
</feature>
<dbReference type="RefSeq" id="WP_338603795.1">
    <property type="nucleotide sequence ID" value="NZ_CP146016.1"/>
</dbReference>
<dbReference type="EMBL" id="CP146016">
    <property type="protein sequence ID" value="WWQ61450.1"/>
    <property type="molecule type" value="Genomic_DNA"/>
</dbReference>
<keyword evidence="3" id="KW-1185">Reference proteome</keyword>
<accession>A0AAX4L485</accession>
<dbReference type="Pfam" id="PF01998">
    <property type="entry name" value="DUF131"/>
    <property type="match status" value="1"/>
</dbReference>
<dbReference type="NCBIfam" id="TIGR00304">
    <property type="entry name" value="TIGR00304 family membrane protein"/>
    <property type="match status" value="1"/>
</dbReference>